<keyword evidence="2" id="KW-0812">Transmembrane</keyword>
<dbReference type="SMART" id="SM00065">
    <property type="entry name" value="GAF"/>
    <property type="match status" value="1"/>
</dbReference>
<evidence type="ECO:0000256" key="1">
    <source>
        <dbReference type="SAM" id="Coils"/>
    </source>
</evidence>
<dbReference type="EMBL" id="BQKE01000002">
    <property type="protein sequence ID" value="GJM63406.1"/>
    <property type="molecule type" value="Genomic_DNA"/>
</dbReference>
<keyword evidence="1" id="KW-0175">Coiled coil</keyword>
<organism evidence="4 5">
    <name type="scientific">Persicobacter diffluens</name>
    <dbReference type="NCBI Taxonomy" id="981"/>
    <lineage>
        <taxon>Bacteria</taxon>
        <taxon>Pseudomonadati</taxon>
        <taxon>Bacteroidota</taxon>
        <taxon>Cytophagia</taxon>
        <taxon>Cytophagales</taxon>
        <taxon>Persicobacteraceae</taxon>
        <taxon>Persicobacter</taxon>
    </lineage>
</organism>
<dbReference type="SUPFAM" id="SSF55781">
    <property type="entry name" value="GAF domain-like"/>
    <property type="match status" value="1"/>
</dbReference>
<sequence>MTDEEQIDYRINNTLAVFILSITIPFIFIGFALLPYFIGVLITIVAGVYVSILFLNSRNRIHISNLIFSFLPAAVLSIVHLYMIRPDEAKEPAQFFIQLGVAQFGWVVNKWENKGVIFLSGIWNAGLLFMVYMLPGMNDYGFETPYFIFAYLYPFMIILGFAILAYCFYCVNLGNVLNVRKNSRLLEENSKKNASLEENAQEMKASMAALKEAQEEDKNRQWVNDGLNQVNDILRSAAGRSDTLDDLMKSIVRLTGSVMGGLYFIREEEKALELMACYAFDRKKYLSKKVSFGEGLVGQCYLEQEPTYLTEIPENYFEITSGLGDAPPRSLLIYPLLVNEQVVGVIELGSFKAFSDREFAFVNQLSGIVGGYWNSLQTTEKMSGLLEESQRQAQDLKDQEQQMRIQMEEWEAEQENLRREVKELRAALALENA</sequence>
<protein>
    <recommendedName>
        <fullName evidence="3">GAF domain-containing protein</fullName>
    </recommendedName>
</protein>
<keyword evidence="2" id="KW-1133">Transmembrane helix</keyword>
<dbReference type="Pfam" id="PF13185">
    <property type="entry name" value="GAF_2"/>
    <property type="match status" value="1"/>
</dbReference>
<evidence type="ECO:0000259" key="3">
    <source>
        <dbReference type="SMART" id="SM00065"/>
    </source>
</evidence>
<reference evidence="4 5" key="1">
    <citation type="submission" date="2021-12" db="EMBL/GenBank/DDBJ databases">
        <title>Genome sequencing of bacteria with rrn-lacking chromosome and rrn-plasmid.</title>
        <authorList>
            <person name="Anda M."/>
            <person name="Iwasaki W."/>
        </authorList>
    </citation>
    <scope>NUCLEOTIDE SEQUENCE [LARGE SCALE GENOMIC DNA]</scope>
    <source>
        <strain evidence="4 5">NBRC 15940</strain>
    </source>
</reference>
<feature type="transmembrane region" description="Helical" evidence="2">
    <location>
        <begin position="12"/>
        <end position="31"/>
    </location>
</feature>
<gene>
    <name evidence="4" type="ORF">PEDI_39580</name>
</gene>
<dbReference type="InterPro" id="IPR029016">
    <property type="entry name" value="GAF-like_dom_sf"/>
</dbReference>
<comment type="caution">
    <text evidence="4">The sequence shown here is derived from an EMBL/GenBank/DDBJ whole genome shotgun (WGS) entry which is preliminary data.</text>
</comment>
<accession>A0AAN4W2C1</accession>
<keyword evidence="5" id="KW-1185">Reference proteome</keyword>
<evidence type="ECO:0000313" key="4">
    <source>
        <dbReference type="EMBL" id="GJM63406.1"/>
    </source>
</evidence>
<feature type="transmembrane region" description="Helical" evidence="2">
    <location>
        <begin position="115"/>
        <end position="134"/>
    </location>
</feature>
<evidence type="ECO:0000313" key="5">
    <source>
        <dbReference type="Proteomes" id="UP001310022"/>
    </source>
</evidence>
<feature type="coiled-coil region" evidence="1">
    <location>
        <begin position="186"/>
        <end position="220"/>
    </location>
</feature>
<feature type="transmembrane region" description="Helical" evidence="2">
    <location>
        <begin position="91"/>
        <end position="108"/>
    </location>
</feature>
<feature type="transmembrane region" description="Helical" evidence="2">
    <location>
        <begin position="37"/>
        <end position="55"/>
    </location>
</feature>
<dbReference type="AlphaFoldDB" id="A0AAN4W2C1"/>
<keyword evidence="2" id="KW-0472">Membrane</keyword>
<feature type="transmembrane region" description="Helical" evidence="2">
    <location>
        <begin position="67"/>
        <end position="85"/>
    </location>
</feature>
<proteinExistence type="predicted"/>
<feature type="transmembrane region" description="Helical" evidence="2">
    <location>
        <begin position="146"/>
        <end position="171"/>
    </location>
</feature>
<dbReference type="Gene3D" id="3.30.450.40">
    <property type="match status" value="1"/>
</dbReference>
<evidence type="ECO:0000256" key="2">
    <source>
        <dbReference type="SAM" id="Phobius"/>
    </source>
</evidence>
<dbReference type="InterPro" id="IPR003018">
    <property type="entry name" value="GAF"/>
</dbReference>
<feature type="domain" description="GAF" evidence="3">
    <location>
        <begin position="239"/>
        <end position="383"/>
    </location>
</feature>
<dbReference type="Proteomes" id="UP001310022">
    <property type="component" value="Unassembled WGS sequence"/>
</dbReference>
<feature type="coiled-coil region" evidence="1">
    <location>
        <begin position="379"/>
        <end position="427"/>
    </location>
</feature>
<name>A0AAN4W2C1_9BACT</name>